<name>A0A0F9WL20_9ZZZZ</name>
<sequence>MKTEQIIDKADTKYQYESKCCGVKVYSTDIPFCPKCHEWCKLIKIEK</sequence>
<dbReference type="EMBL" id="LAZR01000251">
    <property type="protein sequence ID" value="KKN79223.1"/>
    <property type="molecule type" value="Genomic_DNA"/>
</dbReference>
<protein>
    <submittedName>
        <fullName evidence="1">Uncharacterized protein</fullName>
    </submittedName>
</protein>
<comment type="caution">
    <text evidence="1">The sequence shown here is derived from an EMBL/GenBank/DDBJ whole genome shotgun (WGS) entry which is preliminary data.</text>
</comment>
<proteinExistence type="predicted"/>
<accession>A0A0F9WL20</accession>
<reference evidence="1" key="1">
    <citation type="journal article" date="2015" name="Nature">
        <title>Complex archaea that bridge the gap between prokaryotes and eukaryotes.</title>
        <authorList>
            <person name="Spang A."/>
            <person name="Saw J.H."/>
            <person name="Jorgensen S.L."/>
            <person name="Zaremba-Niedzwiedzka K."/>
            <person name="Martijn J."/>
            <person name="Lind A.E."/>
            <person name="van Eijk R."/>
            <person name="Schleper C."/>
            <person name="Guy L."/>
            <person name="Ettema T.J."/>
        </authorList>
    </citation>
    <scope>NUCLEOTIDE SEQUENCE</scope>
</reference>
<organism evidence="1">
    <name type="scientific">marine sediment metagenome</name>
    <dbReference type="NCBI Taxonomy" id="412755"/>
    <lineage>
        <taxon>unclassified sequences</taxon>
        <taxon>metagenomes</taxon>
        <taxon>ecological metagenomes</taxon>
    </lineage>
</organism>
<dbReference type="AlphaFoldDB" id="A0A0F9WL20"/>
<evidence type="ECO:0000313" key="1">
    <source>
        <dbReference type="EMBL" id="KKN79223.1"/>
    </source>
</evidence>
<gene>
    <name evidence="1" type="ORF">LCGC14_0342400</name>
</gene>